<proteinExistence type="predicted"/>
<feature type="compositionally biased region" description="Basic residues" evidence="1">
    <location>
        <begin position="194"/>
        <end position="208"/>
    </location>
</feature>
<feature type="region of interest" description="Disordered" evidence="1">
    <location>
        <begin position="292"/>
        <end position="315"/>
    </location>
</feature>
<accession>A0A0H3HW69</accession>
<dbReference type="Proteomes" id="UP000010087">
    <property type="component" value="Chromosome 2"/>
</dbReference>
<feature type="region of interest" description="Disordered" evidence="1">
    <location>
        <begin position="151"/>
        <end position="245"/>
    </location>
</feature>
<feature type="compositionally biased region" description="Polar residues" evidence="1">
    <location>
        <begin position="300"/>
        <end position="309"/>
    </location>
</feature>
<feature type="compositionally biased region" description="Basic residues" evidence="1">
    <location>
        <begin position="176"/>
        <end position="185"/>
    </location>
</feature>
<organism evidence="2 3">
    <name type="scientific">Burkholderia pseudomallei (strain 1026b)</name>
    <dbReference type="NCBI Taxonomy" id="884204"/>
    <lineage>
        <taxon>Bacteria</taxon>
        <taxon>Pseudomonadati</taxon>
        <taxon>Pseudomonadota</taxon>
        <taxon>Betaproteobacteria</taxon>
        <taxon>Burkholderiales</taxon>
        <taxon>Burkholderiaceae</taxon>
        <taxon>Burkholderia</taxon>
        <taxon>pseudomallei group</taxon>
    </lineage>
</organism>
<dbReference type="KEGG" id="bpz:BP1026B_II2450"/>
<evidence type="ECO:0000313" key="2">
    <source>
        <dbReference type="EMBL" id="AFI70659.1"/>
    </source>
</evidence>
<reference evidence="2 3" key="1">
    <citation type="journal article" date="2012" name="PLoS ONE">
        <title>Evolution of Burkholderia pseudomallei in recurrent melioidosis.</title>
        <authorList>
            <person name="Hayden H.S."/>
            <person name="Lim R."/>
            <person name="Brittnacher M.J."/>
            <person name="Sims E.H."/>
            <person name="Ramage E.R."/>
            <person name="Fong C."/>
            <person name="Wu Z."/>
            <person name="Crist E."/>
            <person name="Chang J."/>
            <person name="Zhou Y."/>
            <person name="Radey M."/>
            <person name="Rohmer L."/>
            <person name="Haugen E."/>
            <person name="Gillett W."/>
            <person name="Wuthiekanun V."/>
            <person name="Peacock S.J."/>
            <person name="Kaul R."/>
            <person name="Miller S.I."/>
            <person name="Manoil C."/>
            <person name="Jacobs M.A."/>
        </authorList>
    </citation>
    <scope>NUCLEOTIDE SEQUENCE [LARGE SCALE GENOMIC DNA]</scope>
    <source>
        <strain evidence="2 3">1026b</strain>
    </source>
</reference>
<evidence type="ECO:0000313" key="3">
    <source>
        <dbReference type="Proteomes" id="UP000010087"/>
    </source>
</evidence>
<sequence length="315" mass="34663">MRDAPTRVTSYALAPARRRESGGDASRVEYRLSPQSISARLRFVLDSPNITSIDVIIDRRARRLRDTPHARPRSTQPDGVRFDHDKKTARARDIVRIPNRQACAARGVSPAPLSPMNSILAPDNAPPASANRTSPLMSALARAVLTAPLPGSDRAAEASTRVSTMRAQSASAIRIRSCRRSRSSRHGLPESPACRRKSPARPRSRRAPRPLADHTRMRFSPPRLGVRTARPPPAGRSKPARGASAIRLRVQRRSSRLTMTLINVIVIARAPQTAIVAHRGIGPRAIGRLTARRRAARPSTLETRPSYETATHRNR</sequence>
<protein>
    <submittedName>
        <fullName evidence="2">Uncharacterized protein</fullName>
    </submittedName>
</protein>
<evidence type="ECO:0000256" key="1">
    <source>
        <dbReference type="SAM" id="MobiDB-lite"/>
    </source>
</evidence>
<gene>
    <name evidence="2" type="ordered locus">BP1026B_II2450</name>
</gene>
<dbReference type="EMBL" id="CP002834">
    <property type="protein sequence ID" value="AFI70659.1"/>
    <property type="molecule type" value="Genomic_DNA"/>
</dbReference>
<name>A0A0H3HW69_BURP2</name>
<dbReference type="AlphaFoldDB" id="A0A0H3HW69"/>